<name>A0A0W0EXA5_MONRR</name>
<feature type="transmembrane region" description="Helical" evidence="1">
    <location>
        <begin position="33"/>
        <end position="53"/>
    </location>
</feature>
<reference evidence="2 3" key="1">
    <citation type="submission" date="2015-12" db="EMBL/GenBank/DDBJ databases">
        <title>Draft genome sequence of Moniliophthora roreri, the causal agent of frosty pod rot of cacao.</title>
        <authorList>
            <person name="Aime M.C."/>
            <person name="Diaz-Valderrama J.R."/>
            <person name="Kijpornyongpan T."/>
            <person name="Phillips-Mora W."/>
        </authorList>
    </citation>
    <scope>NUCLEOTIDE SEQUENCE [LARGE SCALE GENOMIC DNA]</scope>
    <source>
        <strain evidence="2 3">MCA 2952</strain>
    </source>
</reference>
<proteinExistence type="predicted"/>
<keyword evidence="1" id="KW-0812">Transmembrane</keyword>
<gene>
    <name evidence="2" type="ORF">WG66_18700</name>
</gene>
<protein>
    <submittedName>
        <fullName evidence="2">Uncharacterized protein</fullName>
    </submittedName>
</protein>
<evidence type="ECO:0000313" key="3">
    <source>
        <dbReference type="Proteomes" id="UP000054988"/>
    </source>
</evidence>
<dbReference type="EMBL" id="LATX01002467">
    <property type="protein sequence ID" value="KTB28695.1"/>
    <property type="molecule type" value="Genomic_DNA"/>
</dbReference>
<organism evidence="2 3">
    <name type="scientific">Moniliophthora roreri</name>
    <name type="common">Frosty pod rot fungus</name>
    <name type="synonym">Monilia roreri</name>
    <dbReference type="NCBI Taxonomy" id="221103"/>
    <lineage>
        <taxon>Eukaryota</taxon>
        <taxon>Fungi</taxon>
        <taxon>Dikarya</taxon>
        <taxon>Basidiomycota</taxon>
        <taxon>Agaricomycotina</taxon>
        <taxon>Agaricomycetes</taxon>
        <taxon>Agaricomycetidae</taxon>
        <taxon>Agaricales</taxon>
        <taxon>Marasmiineae</taxon>
        <taxon>Marasmiaceae</taxon>
        <taxon>Moniliophthora</taxon>
    </lineage>
</organism>
<keyword evidence="1" id="KW-0472">Membrane</keyword>
<keyword evidence="1" id="KW-1133">Transmembrane helix</keyword>
<evidence type="ECO:0000256" key="1">
    <source>
        <dbReference type="SAM" id="Phobius"/>
    </source>
</evidence>
<accession>A0A0W0EXA5</accession>
<evidence type="ECO:0000313" key="2">
    <source>
        <dbReference type="EMBL" id="KTB28695.1"/>
    </source>
</evidence>
<dbReference type="Proteomes" id="UP000054988">
    <property type="component" value="Unassembled WGS sequence"/>
</dbReference>
<comment type="caution">
    <text evidence="2">The sequence shown here is derived from an EMBL/GenBank/DDBJ whole genome shotgun (WGS) entry which is preliminary data.</text>
</comment>
<sequence>MTATTSEDKAQDSASHLLITDALSRSVFANMPYLIYVLLLLLVIVIFASRKYFRRRYPCRTASDVKKKETSLEKTFRLCIGAQDRPFYAHKLQELKLRQIRLNVRAREIVIESLELQRTWWSVCEHWMGILPPILYKIITWHEDAEALELDIKAFHERIARDEYCGKLTPPQSIASGTTWSKALA</sequence>
<dbReference type="AlphaFoldDB" id="A0A0W0EXA5"/>